<gene>
    <name evidence="2" type="ORF">EV695_1150</name>
</gene>
<dbReference type="InterPro" id="IPR013991">
    <property type="entry name" value="PhnaA_N_proteobac"/>
</dbReference>
<dbReference type="SUPFAM" id="SSF82057">
    <property type="entry name" value="Prokaryotic SH3-related domain"/>
    <property type="match status" value="1"/>
</dbReference>
<dbReference type="RefSeq" id="WP_131904924.1">
    <property type="nucleotide sequence ID" value="NZ_BAAAFU010000008.1"/>
</dbReference>
<dbReference type="InterPro" id="IPR013987">
    <property type="entry name" value="YjdM_N"/>
</dbReference>
<organism evidence="2 3">
    <name type="scientific">Cocleimonas flava</name>
    <dbReference type="NCBI Taxonomy" id="634765"/>
    <lineage>
        <taxon>Bacteria</taxon>
        <taxon>Pseudomonadati</taxon>
        <taxon>Pseudomonadota</taxon>
        <taxon>Gammaproteobacteria</taxon>
        <taxon>Thiotrichales</taxon>
        <taxon>Thiotrichaceae</taxon>
        <taxon>Cocleimonas</taxon>
    </lineage>
</organism>
<dbReference type="Proteomes" id="UP000294887">
    <property type="component" value="Unassembled WGS sequence"/>
</dbReference>
<dbReference type="InterPro" id="IPR013988">
    <property type="entry name" value="YjdM_C"/>
</dbReference>
<protein>
    <submittedName>
        <fullName evidence="2">Protein PhnA</fullName>
    </submittedName>
</protein>
<evidence type="ECO:0000313" key="2">
    <source>
        <dbReference type="EMBL" id="TCJ89287.1"/>
    </source>
</evidence>
<sequence length="190" mass="20914">MSLEQSLKDRSESKCELCSAENDLSVFVVPPETNPTVDTSIIICETCKSQIENPSSMDANHWRCLNDSMWSQIPAVQVMAWRLLNSLKSEGWPQDLLDMMYLEDETKKWAMAGVGPGADNDEPTLDVNGTALNNGDSVTLVKDLVIQGANFTAKRGTLVKGISLTDDTSQIEGRINGTRIVLRASYMKKA</sequence>
<dbReference type="OrthoDB" id="9810131at2"/>
<dbReference type="PANTHER" id="PTHR30305">
    <property type="entry name" value="PROTEIN YJDM-RELATED"/>
    <property type="match status" value="1"/>
</dbReference>
<comment type="caution">
    <text evidence="2">The sequence shown here is derived from an EMBL/GenBank/DDBJ whole genome shotgun (WGS) entry which is preliminary data.</text>
</comment>
<evidence type="ECO:0000259" key="1">
    <source>
        <dbReference type="SMART" id="SM00782"/>
    </source>
</evidence>
<dbReference type="AlphaFoldDB" id="A0A4R1F4V2"/>
<feature type="domain" description="PhnA protein N-terminal proteobacterial" evidence="1">
    <location>
        <begin position="6"/>
        <end position="52"/>
    </location>
</feature>
<proteinExistence type="predicted"/>
<dbReference type="Pfam" id="PF08274">
    <property type="entry name" value="Zn_Ribbon_YjdM"/>
    <property type="match status" value="1"/>
</dbReference>
<evidence type="ECO:0000313" key="3">
    <source>
        <dbReference type="Proteomes" id="UP000294887"/>
    </source>
</evidence>
<dbReference type="EMBL" id="SMFQ01000002">
    <property type="protein sequence ID" value="TCJ89287.1"/>
    <property type="molecule type" value="Genomic_DNA"/>
</dbReference>
<dbReference type="Gene3D" id="2.30.30.40">
    <property type="entry name" value="SH3 Domains"/>
    <property type="match status" value="1"/>
</dbReference>
<keyword evidence="3" id="KW-1185">Reference proteome</keyword>
<accession>A0A4R1F4V2</accession>
<dbReference type="PANTHER" id="PTHR30305:SF3">
    <property type="entry name" value="PROTEIN YJDM"/>
    <property type="match status" value="1"/>
</dbReference>
<dbReference type="Pfam" id="PF03831">
    <property type="entry name" value="YjdM"/>
    <property type="match status" value="1"/>
</dbReference>
<name>A0A4R1F4V2_9GAMM</name>
<reference evidence="2 3" key="1">
    <citation type="submission" date="2019-03" db="EMBL/GenBank/DDBJ databases">
        <title>Genomic Encyclopedia of Type Strains, Phase IV (KMG-IV): sequencing the most valuable type-strain genomes for metagenomic binning, comparative biology and taxonomic classification.</title>
        <authorList>
            <person name="Goeker M."/>
        </authorList>
    </citation>
    <scope>NUCLEOTIDE SEQUENCE [LARGE SCALE GENOMIC DNA]</scope>
    <source>
        <strain evidence="2 3">DSM 24830</strain>
    </source>
</reference>
<dbReference type="SMART" id="SM00782">
    <property type="entry name" value="PhnA_Zn_Ribbon"/>
    <property type="match status" value="1"/>
</dbReference>